<gene>
    <name evidence="1" type="ORF">GA0061071_114108</name>
</gene>
<keyword evidence="2" id="KW-1185">Reference proteome</keyword>
<evidence type="ECO:0000313" key="1">
    <source>
        <dbReference type="EMBL" id="SCC35137.1"/>
    </source>
</evidence>
<dbReference type="PANTHER" id="PTHR37943">
    <property type="entry name" value="PROTEIN VES"/>
    <property type="match status" value="1"/>
</dbReference>
<evidence type="ECO:0000313" key="2">
    <source>
        <dbReference type="Proteomes" id="UP000198975"/>
    </source>
</evidence>
<proteinExistence type="predicted"/>
<organism evidence="1 2">
    <name type="scientific">Kosakonia oryzendophytica</name>
    <dbReference type="NCBI Taxonomy" id="1005665"/>
    <lineage>
        <taxon>Bacteria</taxon>
        <taxon>Pseudomonadati</taxon>
        <taxon>Pseudomonadota</taxon>
        <taxon>Gammaproteobacteria</taxon>
        <taxon>Enterobacterales</taxon>
        <taxon>Enterobacteriaceae</taxon>
        <taxon>Kosakonia</taxon>
    </lineage>
</organism>
<dbReference type="RefSeq" id="WP_061493120.1">
    <property type="nucleotide sequence ID" value="NZ_CP115659.1"/>
</dbReference>
<dbReference type="PANTHER" id="PTHR37943:SF1">
    <property type="entry name" value="PROTEIN VES"/>
    <property type="match status" value="1"/>
</dbReference>
<accession>A0A1C4DUW2</accession>
<dbReference type="OrthoDB" id="9800082at2"/>
<dbReference type="SUPFAM" id="SSF51182">
    <property type="entry name" value="RmlC-like cupins"/>
    <property type="match status" value="1"/>
</dbReference>
<dbReference type="InterPro" id="IPR010282">
    <property type="entry name" value="Uncharacterised_HutD/Ves"/>
</dbReference>
<dbReference type="Proteomes" id="UP000198975">
    <property type="component" value="Unassembled WGS sequence"/>
</dbReference>
<dbReference type="InterPro" id="IPR014710">
    <property type="entry name" value="RmlC-like_jellyroll"/>
</dbReference>
<dbReference type="EMBL" id="FMAY01000014">
    <property type="protein sequence ID" value="SCC35137.1"/>
    <property type="molecule type" value="Genomic_DNA"/>
</dbReference>
<name>A0A1C4DUW2_9ENTR</name>
<protein>
    <recommendedName>
        <fullName evidence="3">Various environmental stresses-induced protein Ves</fullName>
    </recommendedName>
</protein>
<dbReference type="Pfam" id="PF05962">
    <property type="entry name" value="HutD"/>
    <property type="match status" value="1"/>
</dbReference>
<dbReference type="CDD" id="cd20293">
    <property type="entry name" value="cupin_HutD_N"/>
    <property type="match status" value="1"/>
</dbReference>
<sequence>MTVLLSYADYAEMRWKNGQGVTREVCRFPGSEAYDWRVSVATIRENGAFSRFSGYLRNISVLEGDGMFLTLDGQRSALIPPFQATDFNGDSDAYCEVVGGPLLDFNVIYNPQTTQAAVRWACDGEWAHPQGTLLLFNAGDALDVAVNAQSFTLQHYDSLLIDAPATLAVNAGADTHFACVTLLSRSSRR</sequence>
<dbReference type="AlphaFoldDB" id="A0A1C4DUW2"/>
<dbReference type="InterPro" id="IPR011051">
    <property type="entry name" value="RmlC_Cupin_sf"/>
</dbReference>
<evidence type="ECO:0008006" key="3">
    <source>
        <dbReference type="Google" id="ProtNLM"/>
    </source>
</evidence>
<reference evidence="2" key="1">
    <citation type="submission" date="2016-08" db="EMBL/GenBank/DDBJ databases">
        <authorList>
            <person name="Varghese N."/>
            <person name="Submissions Spin"/>
        </authorList>
    </citation>
    <scope>NUCLEOTIDE SEQUENCE [LARGE SCALE GENOMIC DNA]</scope>
    <source>
        <strain evidence="2">REICA_082</strain>
    </source>
</reference>
<dbReference type="Gene3D" id="2.60.120.10">
    <property type="entry name" value="Jelly Rolls"/>
    <property type="match status" value="2"/>
</dbReference>